<evidence type="ECO:0000259" key="2">
    <source>
        <dbReference type="Pfam" id="PF14111"/>
    </source>
</evidence>
<dbReference type="Pfam" id="PF14111">
    <property type="entry name" value="DUF4283"/>
    <property type="match status" value="1"/>
</dbReference>
<evidence type="ECO:0000313" key="4">
    <source>
        <dbReference type="Proteomes" id="UP000712600"/>
    </source>
</evidence>
<feature type="compositionally biased region" description="Polar residues" evidence="1">
    <location>
        <begin position="140"/>
        <end position="173"/>
    </location>
</feature>
<dbReference type="InterPro" id="IPR040256">
    <property type="entry name" value="At4g02000-like"/>
</dbReference>
<gene>
    <name evidence="3" type="ORF">F2Q69_00027192</name>
</gene>
<evidence type="ECO:0000256" key="1">
    <source>
        <dbReference type="SAM" id="MobiDB-lite"/>
    </source>
</evidence>
<dbReference type="AlphaFoldDB" id="A0A8S9RV85"/>
<dbReference type="Proteomes" id="UP000712600">
    <property type="component" value="Unassembled WGS sequence"/>
</dbReference>
<feature type="compositionally biased region" description="Low complexity" evidence="1">
    <location>
        <begin position="72"/>
        <end position="88"/>
    </location>
</feature>
<sequence>MANPWFPENSASTLSLLLLTPGDSRILVPPHPPDPDPNNPLSLARFPPLNSPVSLAKSSKKTSRSLLNSDFVPVPKSSCTPSTSSPPVGLEKNSTSVLSGSAISRSENTVHNFDSLKVLPPKSSSPIQTNRAFNSPHVVMQSSTSKPYLNHNSNLNSNQKSRSVPLNDSNPAQTLLPPQPSHNPSNLPDPQLPPQPTPSLTERIRKSVDKSLHRIAPVSVSGSGRPRVLIPESVFQKGAEIHKDFIICYFNGRPPPFNHIQNVLNHLWGKGVRVEIHTNPHSRSMLVRIPSDYLRQKILEKRVWYIGDSMFQAVQWTSTAAFSSPPLQSIQIWAHLKGVPLDLRHQEGLSLVAGLVGEPKETDNFTLNLVSLTISHVKVEVDLRKPLPSVVEYTRQSGEVVEVSVTYPWVPPTCSHCKELGHIMKNCLHLPPPPKQNSQQRKGKATESNVSSKQQKASTAKDQTSAVSVNQTAHPEKGSTSTDITASPPIAPIKPVSGLDVASLNPSSTPPVNLVLNPPPEASQCPRHVRHPLLNPPPNIQSLSLIPTSKPDLSSPPSPPEYPKKRPRPCNSQSFSSFTAQLNFFSSPKYPIRPSISIPPFAVDSSSFGPNPFAVLSTHDSLPSEEIID</sequence>
<name>A0A8S9RV85_BRACR</name>
<evidence type="ECO:0000313" key="3">
    <source>
        <dbReference type="EMBL" id="KAF3584413.1"/>
    </source>
</evidence>
<protein>
    <recommendedName>
        <fullName evidence="2">DUF4283 domain-containing protein</fullName>
    </recommendedName>
</protein>
<feature type="domain" description="DUF4283" evidence="2">
    <location>
        <begin position="240"/>
        <end position="322"/>
    </location>
</feature>
<feature type="region of interest" description="Disordered" evidence="1">
    <location>
        <begin position="510"/>
        <end position="574"/>
    </location>
</feature>
<comment type="caution">
    <text evidence="3">The sequence shown here is derived from an EMBL/GenBank/DDBJ whole genome shotgun (WGS) entry which is preliminary data.</text>
</comment>
<accession>A0A8S9RV85</accession>
<reference evidence="3" key="1">
    <citation type="submission" date="2019-12" db="EMBL/GenBank/DDBJ databases">
        <title>Genome sequencing and annotation of Brassica cretica.</title>
        <authorList>
            <person name="Studholme D.J."/>
            <person name="Sarris P."/>
        </authorList>
    </citation>
    <scope>NUCLEOTIDE SEQUENCE</scope>
    <source>
        <strain evidence="3">PFS-109/04</strain>
        <tissue evidence="3">Leaf</tissue>
    </source>
</reference>
<feature type="region of interest" description="Disordered" evidence="1">
    <location>
        <begin position="428"/>
        <end position="491"/>
    </location>
</feature>
<organism evidence="3 4">
    <name type="scientific">Brassica cretica</name>
    <name type="common">Mustard</name>
    <dbReference type="NCBI Taxonomy" id="69181"/>
    <lineage>
        <taxon>Eukaryota</taxon>
        <taxon>Viridiplantae</taxon>
        <taxon>Streptophyta</taxon>
        <taxon>Embryophyta</taxon>
        <taxon>Tracheophyta</taxon>
        <taxon>Spermatophyta</taxon>
        <taxon>Magnoliopsida</taxon>
        <taxon>eudicotyledons</taxon>
        <taxon>Gunneridae</taxon>
        <taxon>Pentapetalae</taxon>
        <taxon>rosids</taxon>
        <taxon>malvids</taxon>
        <taxon>Brassicales</taxon>
        <taxon>Brassicaceae</taxon>
        <taxon>Brassiceae</taxon>
        <taxon>Brassica</taxon>
    </lineage>
</organism>
<dbReference type="PANTHER" id="PTHR31286">
    <property type="entry name" value="GLYCINE-RICH CELL WALL STRUCTURAL PROTEIN 1.8-LIKE"/>
    <property type="match status" value="1"/>
</dbReference>
<proteinExistence type="predicted"/>
<dbReference type="EMBL" id="QGKX02000088">
    <property type="protein sequence ID" value="KAF3584413.1"/>
    <property type="molecule type" value="Genomic_DNA"/>
</dbReference>
<feature type="region of interest" description="Disordered" evidence="1">
    <location>
        <begin position="53"/>
        <end position="101"/>
    </location>
</feature>
<dbReference type="InterPro" id="IPR025558">
    <property type="entry name" value="DUF4283"/>
</dbReference>
<dbReference type="PANTHER" id="PTHR31286:SF90">
    <property type="entry name" value="DUF4283 DOMAIN-CONTAINING PROTEIN"/>
    <property type="match status" value="1"/>
</dbReference>
<feature type="compositionally biased region" description="Polar residues" evidence="1">
    <location>
        <begin position="436"/>
        <end position="485"/>
    </location>
</feature>
<feature type="compositionally biased region" description="Polar residues" evidence="1">
    <location>
        <begin position="92"/>
        <end position="101"/>
    </location>
</feature>
<feature type="region of interest" description="Disordered" evidence="1">
    <location>
        <begin position="138"/>
        <end position="200"/>
    </location>
</feature>